<reference evidence="1 2" key="1">
    <citation type="journal article" date="2012" name="Eukaryot. Cell">
        <title>Genome sequence of the fungus Glarea lozoyensis: the first genome sequence of a species from the Helotiaceae family.</title>
        <authorList>
            <person name="Youssar L."/>
            <person name="Gruening B.A."/>
            <person name="Erxleben A."/>
            <person name="Guenther S."/>
            <person name="Huettel W."/>
        </authorList>
    </citation>
    <scope>NUCLEOTIDE SEQUENCE [LARGE SCALE GENOMIC DNA]</scope>
    <source>
        <strain evidence="2">ATCC 74030 / MF5533</strain>
    </source>
</reference>
<dbReference type="EMBL" id="AGUE01000006">
    <property type="protein sequence ID" value="EHL03731.1"/>
    <property type="molecule type" value="Genomic_DNA"/>
</dbReference>
<name>H0ED77_GLAL7</name>
<accession>H0ED77</accession>
<dbReference type="Proteomes" id="UP000005446">
    <property type="component" value="Unassembled WGS sequence"/>
</dbReference>
<dbReference type="SUPFAM" id="SSF53474">
    <property type="entry name" value="alpha/beta-Hydrolases"/>
    <property type="match status" value="1"/>
</dbReference>
<protein>
    <submittedName>
        <fullName evidence="1">Uncharacterized protein</fullName>
    </submittedName>
</protein>
<dbReference type="Gene3D" id="3.40.50.1820">
    <property type="entry name" value="alpha/beta hydrolase"/>
    <property type="match status" value="1"/>
</dbReference>
<evidence type="ECO:0000313" key="2">
    <source>
        <dbReference type="Proteomes" id="UP000005446"/>
    </source>
</evidence>
<sequence length="240" mass="27159">MGSSAGAHSFDNSFKSPLSISYTHLGQTLTLFLAIIESGGATARACLPYDNEMHETQFNDFLGNLGLLQTPPKKVFDVLRTIPTSKIKDASEKVFIHASDIEALGKTYPDPLTDEKSTFKELRTSDDIGPQYTRLEQAYGHFAYVNPVRQTVHYASKSAPVWLYRFEVNSRYEGGADHGDHDDFVTYNEDVRAESPSIREIRNSEIAGGKEKGMAVKIEEDTWRRKECQYWDERTELFES</sequence>
<keyword evidence="2" id="KW-1185">Reference proteome</keyword>
<dbReference type="InParanoid" id="H0ED77"/>
<dbReference type="AlphaFoldDB" id="H0ED77"/>
<proteinExistence type="predicted"/>
<organism evidence="1 2">
    <name type="scientific">Glarea lozoyensis (strain ATCC 74030 / MF5533)</name>
    <dbReference type="NCBI Taxonomy" id="1104152"/>
    <lineage>
        <taxon>Eukaryota</taxon>
        <taxon>Fungi</taxon>
        <taxon>Dikarya</taxon>
        <taxon>Ascomycota</taxon>
        <taxon>Pezizomycotina</taxon>
        <taxon>Leotiomycetes</taxon>
        <taxon>Helotiales</taxon>
        <taxon>Helotiaceae</taxon>
        <taxon>Glarea</taxon>
    </lineage>
</organism>
<evidence type="ECO:0000313" key="1">
    <source>
        <dbReference type="EMBL" id="EHL03731.1"/>
    </source>
</evidence>
<comment type="caution">
    <text evidence="1">The sequence shown here is derived from an EMBL/GenBank/DDBJ whole genome shotgun (WGS) entry which is preliminary data.</text>
</comment>
<dbReference type="OrthoDB" id="408631at2759"/>
<gene>
    <name evidence="1" type="ORF">M7I_0378</name>
</gene>
<dbReference type="HOGENOM" id="CLU_1156486_0_0_1"/>
<dbReference type="InterPro" id="IPR029058">
    <property type="entry name" value="AB_hydrolase_fold"/>
</dbReference>